<dbReference type="InterPro" id="IPR058912">
    <property type="entry name" value="HTH_animal"/>
</dbReference>
<proteinExistence type="predicted"/>
<organism evidence="2 3">
    <name type="scientific">Mytilus galloprovincialis</name>
    <name type="common">Mediterranean mussel</name>
    <dbReference type="NCBI Taxonomy" id="29158"/>
    <lineage>
        <taxon>Eukaryota</taxon>
        <taxon>Metazoa</taxon>
        <taxon>Spiralia</taxon>
        <taxon>Lophotrochozoa</taxon>
        <taxon>Mollusca</taxon>
        <taxon>Bivalvia</taxon>
        <taxon>Autobranchia</taxon>
        <taxon>Pteriomorphia</taxon>
        <taxon>Mytilida</taxon>
        <taxon>Mytiloidea</taxon>
        <taxon>Mytilidae</taxon>
        <taxon>Mytilinae</taxon>
        <taxon>Mytilus</taxon>
    </lineage>
</organism>
<feature type="domain" description="Helix-turn-helix" evidence="1">
    <location>
        <begin position="29"/>
        <end position="88"/>
    </location>
</feature>
<dbReference type="OrthoDB" id="6272653at2759"/>
<dbReference type="PANTHER" id="PTHR21301">
    <property type="entry name" value="REVERSE TRANSCRIPTASE"/>
    <property type="match status" value="1"/>
</dbReference>
<evidence type="ECO:0000259" key="1">
    <source>
        <dbReference type="Pfam" id="PF26215"/>
    </source>
</evidence>
<evidence type="ECO:0000313" key="3">
    <source>
        <dbReference type="Proteomes" id="UP000596742"/>
    </source>
</evidence>
<protein>
    <recommendedName>
        <fullName evidence="1">Helix-turn-helix domain-containing protein</fullName>
    </recommendedName>
</protein>
<dbReference type="EMBL" id="UYJE01009660">
    <property type="protein sequence ID" value="VDI75433.1"/>
    <property type="molecule type" value="Genomic_DNA"/>
</dbReference>
<name>A0A8B6H8S8_MYTGA</name>
<gene>
    <name evidence="2" type="ORF">MGAL_10B070427</name>
</gene>
<sequence length="370" mass="42278">MPFLDILVIITEENKIVTDIFSKDTDTHMYLNFYSNHPKHVKLNIPFNLASRIITITSTDILRNKRLEELKVYLKKQHYPEQVINYGIQKALTKGPIITESRRSETTDESSNNLNKIIPFITTYNPRDYDIFSFMRQIETNLHKSERMDKVLQKKKIINSKRQSKSLKRYLTSSKFDFNETVPIVKKCTDKRWHGSTYVRWGRTSCAGSNGELIYSGYTAGQYYKSPLGGPANTLCLPNNPEIPTSSYTYHAIDLYGTEYETNYFRNNSQDEDMPCALCRNNGSSSSVMIPGRRTCYAGWNMEYTGMLAAGNHGHSASNFICVDNNPEYILSGKAGNDGHLMYVVNTKCGPLPCPPYEDNRQVYCVVCSK</sequence>
<dbReference type="AlphaFoldDB" id="A0A8B6H8S8"/>
<reference evidence="2" key="1">
    <citation type="submission" date="2018-11" db="EMBL/GenBank/DDBJ databases">
        <authorList>
            <person name="Alioto T."/>
            <person name="Alioto T."/>
        </authorList>
    </citation>
    <scope>NUCLEOTIDE SEQUENCE</scope>
</reference>
<dbReference type="Proteomes" id="UP000596742">
    <property type="component" value="Unassembled WGS sequence"/>
</dbReference>
<comment type="caution">
    <text evidence="2">The sequence shown here is derived from an EMBL/GenBank/DDBJ whole genome shotgun (WGS) entry which is preliminary data.</text>
</comment>
<keyword evidence="3" id="KW-1185">Reference proteome</keyword>
<dbReference type="Pfam" id="PF26215">
    <property type="entry name" value="HTH_animal"/>
    <property type="match status" value="1"/>
</dbReference>
<dbReference type="PANTHER" id="PTHR21301:SF10">
    <property type="entry name" value="REVERSE TRANSCRIPTASE DOMAIN-CONTAINING PROTEIN"/>
    <property type="match status" value="1"/>
</dbReference>
<evidence type="ECO:0000313" key="2">
    <source>
        <dbReference type="EMBL" id="VDI75433.1"/>
    </source>
</evidence>
<accession>A0A8B6H8S8</accession>